<feature type="domain" description="Penicillin-binding protein transpeptidase" evidence="16">
    <location>
        <begin position="338"/>
        <end position="649"/>
    </location>
</feature>
<evidence type="ECO:0000256" key="13">
    <source>
        <dbReference type="ARBA" id="ARBA00034000"/>
    </source>
</evidence>
<feature type="transmembrane region" description="Helical" evidence="15">
    <location>
        <begin position="12"/>
        <end position="35"/>
    </location>
</feature>
<keyword evidence="6" id="KW-1003">Cell membrane</keyword>
<evidence type="ECO:0000256" key="3">
    <source>
        <dbReference type="ARBA" id="ARBA00004752"/>
    </source>
</evidence>
<evidence type="ECO:0000259" key="16">
    <source>
        <dbReference type="Pfam" id="PF00905"/>
    </source>
</evidence>
<dbReference type="InterPro" id="IPR001460">
    <property type="entry name" value="PCN-bd_Tpept"/>
</dbReference>
<evidence type="ECO:0000256" key="9">
    <source>
        <dbReference type="ARBA" id="ARBA00022984"/>
    </source>
</evidence>
<dbReference type="EC" id="3.4.16.4" evidence="5"/>
<evidence type="ECO:0000256" key="15">
    <source>
        <dbReference type="SAM" id="Phobius"/>
    </source>
</evidence>
<dbReference type="Gene3D" id="3.40.710.10">
    <property type="entry name" value="DD-peptidase/beta-lactamase superfamily"/>
    <property type="match status" value="1"/>
</dbReference>
<feature type="compositionally biased region" description="Basic and acidic residues" evidence="14">
    <location>
        <begin position="277"/>
        <end position="298"/>
    </location>
</feature>
<name>A0A3A9JWS4_9BACI</name>
<dbReference type="GO" id="GO:0008360">
    <property type="term" value="P:regulation of cell shape"/>
    <property type="evidence" value="ECO:0007669"/>
    <property type="project" value="UniProtKB-KW"/>
</dbReference>
<dbReference type="InterPro" id="IPR050515">
    <property type="entry name" value="Beta-lactam/transpept"/>
</dbReference>
<feature type="region of interest" description="Disordered" evidence="14">
    <location>
        <begin position="277"/>
        <end position="301"/>
    </location>
</feature>
<comment type="similarity">
    <text evidence="4">Belongs to the transpeptidase family.</text>
</comment>
<dbReference type="UniPathway" id="UPA00219"/>
<protein>
    <recommendedName>
        <fullName evidence="5">serine-type D-Ala-D-Ala carboxypeptidase</fullName>
        <ecNumber evidence="5">3.4.16.4</ecNumber>
    </recommendedName>
</protein>
<keyword evidence="8" id="KW-0133">Cell shape</keyword>
<gene>
    <name evidence="18" type="ORF">CR203_23620</name>
</gene>
<evidence type="ECO:0000313" key="19">
    <source>
        <dbReference type="Proteomes" id="UP000281498"/>
    </source>
</evidence>
<comment type="caution">
    <text evidence="18">The sequence shown here is derived from an EMBL/GenBank/DDBJ whole genome shotgun (WGS) entry which is preliminary data.</text>
</comment>
<evidence type="ECO:0000256" key="4">
    <source>
        <dbReference type="ARBA" id="ARBA00007171"/>
    </source>
</evidence>
<keyword evidence="12" id="KW-0961">Cell wall biogenesis/degradation</keyword>
<evidence type="ECO:0000256" key="8">
    <source>
        <dbReference type="ARBA" id="ARBA00022960"/>
    </source>
</evidence>
<dbReference type="PANTHER" id="PTHR30627">
    <property type="entry name" value="PEPTIDOGLYCAN D,D-TRANSPEPTIDASE"/>
    <property type="match status" value="1"/>
</dbReference>
<feature type="region of interest" description="Disordered" evidence="14">
    <location>
        <begin position="658"/>
        <end position="681"/>
    </location>
</feature>
<dbReference type="InterPro" id="IPR012338">
    <property type="entry name" value="Beta-lactam/transpept-like"/>
</dbReference>
<dbReference type="InterPro" id="IPR005311">
    <property type="entry name" value="PBP_dimer"/>
</dbReference>
<feature type="domain" description="Penicillin-binding protein dimerisation" evidence="17">
    <location>
        <begin position="58"/>
        <end position="292"/>
    </location>
</feature>
<dbReference type="InterPro" id="IPR036138">
    <property type="entry name" value="PBP_dimer_sf"/>
</dbReference>
<evidence type="ECO:0000256" key="12">
    <source>
        <dbReference type="ARBA" id="ARBA00023316"/>
    </source>
</evidence>
<keyword evidence="19" id="KW-1185">Reference proteome</keyword>
<reference evidence="18 19" key="1">
    <citation type="submission" date="2017-10" db="EMBL/GenBank/DDBJ databases">
        <title>Bacillus sp. nov., a halophilic bacterium isolated from a Keqin Lake.</title>
        <authorList>
            <person name="Wang H."/>
        </authorList>
    </citation>
    <scope>NUCLEOTIDE SEQUENCE [LARGE SCALE GENOMIC DNA]</scope>
    <source>
        <strain evidence="18 19">KCTC 13187</strain>
    </source>
</reference>
<dbReference type="Proteomes" id="UP000281498">
    <property type="component" value="Unassembled WGS sequence"/>
</dbReference>
<comment type="pathway">
    <text evidence="3">Cell wall biogenesis; peptidoglycan biosynthesis.</text>
</comment>
<dbReference type="GO" id="GO:0071972">
    <property type="term" value="F:peptidoglycan L,D-transpeptidase activity"/>
    <property type="evidence" value="ECO:0007669"/>
    <property type="project" value="TreeGrafter"/>
</dbReference>
<evidence type="ECO:0000256" key="14">
    <source>
        <dbReference type="SAM" id="MobiDB-lite"/>
    </source>
</evidence>
<dbReference type="EMBL" id="PDOE01000029">
    <property type="protein sequence ID" value="RKL64917.1"/>
    <property type="molecule type" value="Genomic_DNA"/>
</dbReference>
<dbReference type="Pfam" id="PF00905">
    <property type="entry name" value="Transpeptidase"/>
    <property type="match status" value="1"/>
</dbReference>
<dbReference type="Pfam" id="PF03717">
    <property type="entry name" value="PBP_dimer"/>
    <property type="match status" value="1"/>
</dbReference>
<keyword evidence="11 15" id="KW-0472">Membrane</keyword>
<dbReference type="SUPFAM" id="SSF56601">
    <property type="entry name" value="beta-lactamase/transpeptidase-like"/>
    <property type="match status" value="1"/>
</dbReference>
<organism evidence="18 19">
    <name type="scientific">Salipaludibacillus neizhouensis</name>
    <dbReference type="NCBI Taxonomy" id="885475"/>
    <lineage>
        <taxon>Bacteria</taxon>
        <taxon>Bacillati</taxon>
        <taxon>Bacillota</taxon>
        <taxon>Bacilli</taxon>
        <taxon>Bacillales</taxon>
        <taxon>Bacillaceae</taxon>
    </lineage>
</organism>
<dbReference type="AlphaFoldDB" id="A0A3A9JWS4"/>
<dbReference type="Gene3D" id="3.90.1310.10">
    <property type="entry name" value="Penicillin-binding protein 2a (Domain 2)"/>
    <property type="match status" value="1"/>
</dbReference>
<evidence type="ECO:0000313" key="18">
    <source>
        <dbReference type="EMBL" id="RKL64917.1"/>
    </source>
</evidence>
<dbReference type="GO" id="GO:0008658">
    <property type="term" value="F:penicillin binding"/>
    <property type="evidence" value="ECO:0007669"/>
    <property type="project" value="InterPro"/>
</dbReference>
<dbReference type="GO" id="GO:0009002">
    <property type="term" value="F:serine-type D-Ala-D-Ala carboxypeptidase activity"/>
    <property type="evidence" value="ECO:0007669"/>
    <property type="project" value="UniProtKB-EC"/>
</dbReference>
<comment type="catalytic activity">
    <reaction evidence="13">
        <text>Preferential cleavage: (Ac)2-L-Lys-D-Ala-|-D-Ala. Also transpeptidation of peptidyl-alanyl moieties that are N-acyl substituents of D-alanine.</text>
        <dbReference type="EC" id="3.4.16.4"/>
    </reaction>
</comment>
<dbReference type="GO" id="GO:0009252">
    <property type="term" value="P:peptidoglycan biosynthetic process"/>
    <property type="evidence" value="ECO:0007669"/>
    <property type="project" value="UniProtKB-UniPathway"/>
</dbReference>
<evidence type="ECO:0000259" key="17">
    <source>
        <dbReference type="Pfam" id="PF03717"/>
    </source>
</evidence>
<keyword evidence="7 15" id="KW-0812">Transmembrane</keyword>
<dbReference type="OrthoDB" id="9770103at2"/>
<accession>A0A3A9JWS4</accession>
<dbReference type="SUPFAM" id="SSF56519">
    <property type="entry name" value="Penicillin binding protein dimerisation domain"/>
    <property type="match status" value="1"/>
</dbReference>
<dbReference type="RefSeq" id="WP_110939233.1">
    <property type="nucleotide sequence ID" value="NZ_KZ614148.1"/>
</dbReference>
<evidence type="ECO:0000256" key="10">
    <source>
        <dbReference type="ARBA" id="ARBA00022989"/>
    </source>
</evidence>
<dbReference type="PANTHER" id="PTHR30627:SF2">
    <property type="entry name" value="PEPTIDOGLYCAN D,D-TRANSPEPTIDASE MRDA"/>
    <property type="match status" value="1"/>
</dbReference>
<dbReference type="GO" id="GO:0005886">
    <property type="term" value="C:plasma membrane"/>
    <property type="evidence" value="ECO:0007669"/>
    <property type="project" value="UniProtKB-SubCell"/>
</dbReference>
<evidence type="ECO:0000256" key="7">
    <source>
        <dbReference type="ARBA" id="ARBA00022692"/>
    </source>
</evidence>
<dbReference type="Gene3D" id="1.10.10.1230">
    <property type="entry name" value="Penicillin-binding protein, N-terminal non-catalytic domain, head sub-domain"/>
    <property type="match status" value="1"/>
</dbReference>
<keyword evidence="9" id="KW-0573">Peptidoglycan synthesis</keyword>
<evidence type="ECO:0000256" key="6">
    <source>
        <dbReference type="ARBA" id="ARBA00022475"/>
    </source>
</evidence>
<evidence type="ECO:0000256" key="1">
    <source>
        <dbReference type="ARBA" id="ARBA00004167"/>
    </source>
</evidence>
<evidence type="ECO:0000256" key="2">
    <source>
        <dbReference type="ARBA" id="ARBA00004236"/>
    </source>
</evidence>
<comment type="subcellular location">
    <subcellularLocation>
        <location evidence="2">Cell membrane</location>
    </subcellularLocation>
    <subcellularLocation>
        <location evidence="1">Membrane</location>
        <topology evidence="1">Single-pass membrane protein</topology>
    </subcellularLocation>
</comment>
<proteinExistence type="inferred from homology"/>
<keyword evidence="10 15" id="KW-1133">Transmembrane helix</keyword>
<evidence type="ECO:0000256" key="5">
    <source>
        <dbReference type="ARBA" id="ARBA00012448"/>
    </source>
</evidence>
<sequence>MSEKKVYKPQVSVRLNLLFFGVFILFSVLILRLGVVQIVQGEEFSEQLNREINVTERIEAPRGLMYDRFGNLLVDNELQFTVTYTNRNTPQDEMIETAERLSQFVTFDTNDIEGRFDRDRREFWALLNEEEYLEKLTIEQAEGKGLSDSEAHLERLNAITDEELNAFTDDELEVFLIWREFNSGYNNSAHKVQRGISYDSAAQIMENIDQMPGVDIIRDSVRSYTYGDALSSIFGRVGSISRDDLQARLAEGYERNEEVGQSYLEAQYESVLRGRDGRLDNFTDQDGNRLRNPEERQGSRGNDLVLSFDMELQQRVSDIVDSEVARSRGSYVGEEDAYVVLMEPQTGEVLAMSGYSSDLGTFTQGYVVGSSMKGATVLAGYDTGVLPPGSSIFDRPVNLPGSQPIRSLSNLGYVDDIAALERSSNIYMIEVAMRLVNYVPGVSGTNWGNFSRGFDTLRSYYQQFGLGVETGIDLPGEFTGINGGNTNLPGQMLFLTFGQFDTYTPMQLAQYVSTIANNGTRIAPKVVKEIRQPGENKEELGPLTLQNEPKLLNTIDVNQTYFDRIQRGFYQVVHGSRGTARAYFNGRDYDPAGKTGTAQVTVNGQEANNQTFVGYAPFNNPEVAISVVVPGVFDNQNSSGIANRIAEASLDAYFELKEERQGPTIPKSGPAVDKIGDDTTD</sequence>
<evidence type="ECO:0000256" key="11">
    <source>
        <dbReference type="ARBA" id="ARBA00023136"/>
    </source>
</evidence>
<dbReference type="GO" id="GO:0071555">
    <property type="term" value="P:cell wall organization"/>
    <property type="evidence" value="ECO:0007669"/>
    <property type="project" value="UniProtKB-KW"/>
</dbReference>